<proteinExistence type="predicted"/>
<keyword evidence="3" id="KW-1185">Reference proteome</keyword>
<protein>
    <recommendedName>
        <fullName evidence="4">Methyltransferase</fullName>
    </recommendedName>
</protein>
<accession>A0A9P9D779</accession>
<evidence type="ECO:0000256" key="1">
    <source>
        <dbReference type="SAM" id="MobiDB-lite"/>
    </source>
</evidence>
<dbReference type="AlphaFoldDB" id="A0A9P9D779"/>
<evidence type="ECO:0000313" key="3">
    <source>
        <dbReference type="Proteomes" id="UP000717696"/>
    </source>
</evidence>
<name>A0A9P9D779_9HYPO</name>
<organism evidence="2 3">
    <name type="scientific">Dactylonectria estremocensis</name>
    <dbReference type="NCBI Taxonomy" id="1079267"/>
    <lineage>
        <taxon>Eukaryota</taxon>
        <taxon>Fungi</taxon>
        <taxon>Dikarya</taxon>
        <taxon>Ascomycota</taxon>
        <taxon>Pezizomycotina</taxon>
        <taxon>Sordariomycetes</taxon>
        <taxon>Hypocreomycetidae</taxon>
        <taxon>Hypocreales</taxon>
        <taxon>Nectriaceae</taxon>
        <taxon>Dactylonectria</taxon>
    </lineage>
</organism>
<dbReference type="Proteomes" id="UP000717696">
    <property type="component" value="Unassembled WGS sequence"/>
</dbReference>
<comment type="caution">
    <text evidence="2">The sequence shown here is derived from an EMBL/GenBank/DDBJ whole genome shotgun (WGS) entry which is preliminary data.</text>
</comment>
<dbReference type="InterPro" id="IPR029063">
    <property type="entry name" value="SAM-dependent_MTases_sf"/>
</dbReference>
<dbReference type="SUPFAM" id="SSF53335">
    <property type="entry name" value="S-adenosyl-L-methionine-dependent methyltransferases"/>
    <property type="match status" value="1"/>
</dbReference>
<feature type="region of interest" description="Disordered" evidence="1">
    <location>
        <begin position="1"/>
        <end position="33"/>
    </location>
</feature>
<gene>
    <name evidence="2" type="ORF">B0J13DRAFT_590642</name>
</gene>
<evidence type="ECO:0008006" key="4">
    <source>
        <dbReference type="Google" id="ProtNLM"/>
    </source>
</evidence>
<reference evidence="2" key="1">
    <citation type="journal article" date="2021" name="Nat. Commun.">
        <title>Genetic determinants of endophytism in the Arabidopsis root mycobiome.</title>
        <authorList>
            <person name="Mesny F."/>
            <person name="Miyauchi S."/>
            <person name="Thiergart T."/>
            <person name="Pickel B."/>
            <person name="Atanasova L."/>
            <person name="Karlsson M."/>
            <person name="Huettel B."/>
            <person name="Barry K.W."/>
            <person name="Haridas S."/>
            <person name="Chen C."/>
            <person name="Bauer D."/>
            <person name="Andreopoulos W."/>
            <person name="Pangilinan J."/>
            <person name="LaButti K."/>
            <person name="Riley R."/>
            <person name="Lipzen A."/>
            <person name="Clum A."/>
            <person name="Drula E."/>
            <person name="Henrissat B."/>
            <person name="Kohler A."/>
            <person name="Grigoriev I.V."/>
            <person name="Martin F.M."/>
            <person name="Hacquard S."/>
        </authorList>
    </citation>
    <scope>NUCLEOTIDE SEQUENCE</scope>
    <source>
        <strain evidence="2">MPI-CAGE-AT-0021</strain>
    </source>
</reference>
<sequence length="244" mass="27926">MFADKQNDSGSIDVDDTPIDDGYTSDLGSAESTSMSSSVRDYRFENSCRYHRFKEGLYQFPNDMPEQEREDMKHTVAVRLLIVDIGTGTGSWANDVLFLVDDAEAAWLYRPDSLNLVHLRNMSTAIKDWPALFAQAYRCDNRTMHPDYTPPQIIEMHAAEKNEDRLRVAGFINVHREIKNVPVGPWPKDSNDAIKMGPSTRGRGWKPEEVEVFLLKVRKDLMDTSVHSYVHFHFLCAQKPENLS</sequence>
<dbReference type="OrthoDB" id="184880at2759"/>
<dbReference type="EMBL" id="JAGMUU010000044">
    <property type="protein sequence ID" value="KAH7113931.1"/>
    <property type="molecule type" value="Genomic_DNA"/>
</dbReference>
<evidence type="ECO:0000313" key="2">
    <source>
        <dbReference type="EMBL" id="KAH7113931.1"/>
    </source>
</evidence>